<organism evidence="9">
    <name type="scientific">mine drainage metagenome</name>
    <dbReference type="NCBI Taxonomy" id="410659"/>
    <lineage>
        <taxon>unclassified sequences</taxon>
        <taxon>metagenomes</taxon>
        <taxon>ecological metagenomes</taxon>
    </lineage>
</organism>
<dbReference type="PIRSF" id="PIRSF006076">
    <property type="entry name" value="OM_assembly_OMP85"/>
    <property type="match status" value="1"/>
</dbReference>
<gene>
    <name evidence="9" type="primary">bamA_2</name>
    <name evidence="9" type="ORF">GALL_24610</name>
</gene>
<feature type="domain" description="POTRA" evidence="8">
    <location>
        <begin position="348"/>
        <end position="422"/>
    </location>
</feature>
<evidence type="ECO:0000313" key="9">
    <source>
        <dbReference type="EMBL" id="OIR17434.1"/>
    </source>
</evidence>
<reference evidence="9" key="1">
    <citation type="submission" date="2016-10" db="EMBL/GenBank/DDBJ databases">
        <title>Sequence of Gallionella enrichment culture.</title>
        <authorList>
            <person name="Poehlein A."/>
            <person name="Muehling M."/>
            <person name="Daniel R."/>
        </authorList>
    </citation>
    <scope>NUCLEOTIDE SEQUENCE</scope>
</reference>
<dbReference type="NCBIfam" id="TIGR03303">
    <property type="entry name" value="OM_YaeT"/>
    <property type="match status" value="1"/>
</dbReference>
<dbReference type="FunFam" id="3.10.20.310:FF:000002">
    <property type="entry name" value="Outer membrane protein assembly factor BamA"/>
    <property type="match status" value="1"/>
</dbReference>
<comment type="subcellular location">
    <subcellularLocation>
        <location evidence="1">Membrane</location>
    </subcellularLocation>
</comment>
<evidence type="ECO:0000256" key="5">
    <source>
        <dbReference type="ARBA" id="ARBA00022737"/>
    </source>
</evidence>
<dbReference type="PANTHER" id="PTHR12815:SF23">
    <property type="entry name" value="OUTER MEMBRANE PROTEIN ASSEMBLY FACTOR BAMA"/>
    <property type="match status" value="1"/>
</dbReference>
<dbReference type="InterPro" id="IPR023707">
    <property type="entry name" value="OM_assembly_BamA"/>
</dbReference>
<dbReference type="InterPro" id="IPR000184">
    <property type="entry name" value="Bac_surfAg_D15"/>
</dbReference>
<evidence type="ECO:0000256" key="2">
    <source>
        <dbReference type="ARBA" id="ARBA00022452"/>
    </source>
</evidence>
<keyword evidence="7" id="KW-0998">Cell outer membrane</keyword>
<evidence type="ECO:0000256" key="4">
    <source>
        <dbReference type="ARBA" id="ARBA00022729"/>
    </source>
</evidence>
<feature type="domain" description="POTRA" evidence="8">
    <location>
        <begin position="266"/>
        <end position="345"/>
    </location>
</feature>
<evidence type="ECO:0000256" key="1">
    <source>
        <dbReference type="ARBA" id="ARBA00004370"/>
    </source>
</evidence>
<feature type="domain" description="POTRA" evidence="8">
    <location>
        <begin position="24"/>
        <end position="91"/>
    </location>
</feature>
<feature type="domain" description="POTRA" evidence="8">
    <location>
        <begin position="175"/>
        <end position="263"/>
    </location>
</feature>
<sequence>MNLIKLAGLFLLLYSTSVLAIEPFTIKDIRVEGVQRTEPGTVFSYLPVKVGDVMDDQHATASLHALFATGFFKDIELRMEDDVLIVVVKERPTVASVEITGVKEFPKQQLIDNLKYVGLAEGRIFDKSALEKSENELKRQYIARGKYSVVVKTVVKDLERNRVAVSFNVEEGGSSKIRRINIVGNQVYSEKELIGVMQLTTPGWFTFFTKNDQYSKQKLSADMESLRSYYMNSGYMDFNIESTQVSISPDKRDIYITLNISEGEKYTVSDIKVAGSQAVLTHDEILKLISLHPGDVFSRDAVTESTRKISERLGEEGYAFANVNAAPDVDKEKHQVAFTFVVDPMQRAYIRRINITGNDKTRDEVIRREFRQMESGWFSTSKIKKSKQRVDKLDYFSEVNLDTSPVQGTSDQMDVNMKVTEKTTGSFQIGAGYSSLEKVTLMGGITQANVFGTGNVLSTQVNTSRFNQVYSVNYTNPYYTDDGISRGFNFYKRRTDTTMLAIMSQYTSDTYGAGVSYGIPINDDEMFHLGVSLEQTTIGLTPYSPPQFTTYINTFGPTNKNEIGNIGWSRDTRDSAIYTTSGTIQRSFIEISIPSSDQRYYKWTYQNQWFHGLTRNLTLMTNGDVGIAGGYGGMPLPFFKNFYAGGVGSVRGYDPNTLGPRDMYGFSMGGNKRLVGNVELMFPMPGMEKDPSVRLSAFVDGGEIIGSGGQTPGTDGMRYSSGIALTWFSPAGPLKLSWARPLNNQPQDNIQPLQFTLGSMF</sequence>
<accession>A0A1J5T968</accession>
<evidence type="ECO:0000256" key="7">
    <source>
        <dbReference type="ARBA" id="ARBA00023237"/>
    </source>
</evidence>
<dbReference type="Pfam" id="PF01103">
    <property type="entry name" value="Omp85"/>
    <property type="match status" value="1"/>
</dbReference>
<keyword evidence="4" id="KW-0732">Signal</keyword>
<dbReference type="GO" id="GO:0071709">
    <property type="term" value="P:membrane assembly"/>
    <property type="evidence" value="ECO:0007669"/>
    <property type="project" value="InterPro"/>
</dbReference>
<keyword evidence="3" id="KW-0812">Transmembrane</keyword>
<dbReference type="HAMAP" id="MF_01430">
    <property type="entry name" value="OM_assembly_BamA"/>
    <property type="match status" value="1"/>
</dbReference>
<dbReference type="PROSITE" id="PS51779">
    <property type="entry name" value="POTRA"/>
    <property type="match status" value="5"/>
</dbReference>
<keyword evidence="5" id="KW-0677">Repeat</keyword>
<dbReference type="GO" id="GO:0019867">
    <property type="term" value="C:outer membrane"/>
    <property type="evidence" value="ECO:0007669"/>
    <property type="project" value="InterPro"/>
</dbReference>
<evidence type="ECO:0000259" key="8">
    <source>
        <dbReference type="PROSITE" id="PS51779"/>
    </source>
</evidence>
<dbReference type="AlphaFoldDB" id="A0A1J5T968"/>
<proteinExistence type="inferred from homology"/>
<name>A0A1J5T968_9ZZZZ</name>
<dbReference type="InterPro" id="IPR010827">
    <property type="entry name" value="BamA/TamA_POTRA"/>
</dbReference>
<dbReference type="EMBL" id="MLJW01000005">
    <property type="protein sequence ID" value="OIR17434.1"/>
    <property type="molecule type" value="Genomic_DNA"/>
</dbReference>
<keyword evidence="6" id="KW-0472">Membrane</keyword>
<feature type="domain" description="POTRA" evidence="8">
    <location>
        <begin position="92"/>
        <end position="172"/>
    </location>
</feature>
<comment type="caution">
    <text evidence="9">The sequence shown here is derived from an EMBL/GenBank/DDBJ whole genome shotgun (WGS) entry which is preliminary data.</text>
</comment>
<dbReference type="Pfam" id="PF07244">
    <property type="entry name" value="POTRA"/>
    <property type="match status" value="5"/>
</dbReference>
<dbReference type="InterPro" id="IPR039910">
    <property type="entry name" value="D15-like"/>
</dbReference>
<evidence type="ECO:0000256" key="6">
    <source>
        <dbReference type="ARBA" id="ARBA00023136"/>
    </source>
</evidence>
<protein>
    <submittedName>
        <fullName evidence="9">Outer membrane protein assembly factor BamA</fullName>
    </submittedName>
</protein>
<dbReference type="InterPro" id="IPR034746">
    <property type="entry name" value="POTRA"/>
</dbReference>
<keyword evidence="2" id="KW-1134">Transmembrane beta strand</keyword>
<evidence type="ECO:0000256" key="3">
    <source>
        <dbReference type="ARBA" id="ARBA00022692"/>
    </source>
</evidence>
<dbReference type="Gene3D" id="3.10.20.310">
    <property type="entry name" value="membrane protein fhac"/>
    <property type="match status" value="5"/>
</dbReference>
<dbReference type="Gene3D" id="2.40.160.50">
    <property type="entry name" value="membrane protein fhac: a member of the omp85/tpsb transporter family"/>
    <property type="match status" value="1"/>
</dbReference>
<dbReference type="PANTHER" id="PTHR12815">
    <property type="entry name" value="SORTING AND ASSEMBLY MACHINERY SAMM50 PROTEIN FAMILY MEMBER"/>
    <property type="match status" value="1"/>
</dbReference>